<feature type="domain" description="Reverse transcriptase" evidence="1">
    <location>
        <begin position="1"/>
        <end position="195"/>
    </location>
</feature>
<dbReference type="Proteomes" id="UP000748531">
    <property type="component" value="Unassembled WGS sequence"/>
</dbReference>
<evidence type="ECO:0000259" key="1">
    <source>
        <dbReference type="PROSITE" id="PS50878"/>
    </source>
</evidence>
<comment type="caution">
    <text evidence="2">The sequence shown here is derived from an EMBL/GenBank/DDBJ whole genome shotgun (WGS) entry which is preliminary data.</text>
</comment>
<gene>
    <name evidence="2" type="ORF">PHET_12411</name>
</gene>
<name>A0A8J4WCJ0_9TREM</name>
<dbReference type="EMBL" id="LUCH01023822">
    <property type="protein sequence ID" value="KAF5394013.1"/>
    <property type="molecule type" value="Genomic_DNA"/>
</dbReference>
<reference evidence="2" key="1">
    <citation type="submission" date="2019-05" db="EMBL/GenBank/DDBJ databases">
        <title>Annotation for the trematode Paragonimus heterotremus.</title>
        <authorList>
            <person name="Choi Y.-J."/>
        </authorList>
    </citation>
    <scope>NUCLEOTIDE SEQUENCE</scope>
    <source>
        <strain evidence="2">LC</strain>
    </source>
</reference>
<evidence type="ECO:0000313" key="3">
    <source>
        <dbReference type="Proteomes" id="UP000748531"/>
    </source>
</evidence>
<dbReference type="InterPro" id="IPR043502">
    <property type="entry name" value="DNA/RNA_pol_sf"/>
</dbReference>
<proteinExistence type="predicted"/>
<dbReference type="Pfam" id="PF00078">
    <property type="entry name" value="RVT_1"/>
    <property type="match status" value="1"/>
</dbReference>
<dbReference type="AlphaFoldDB" id="A0A8J4WCJ0"/>
<dbReference type="Gene3D" id="3.30.70.270">
    <property type="match status" value="1"/>
</dbReference>
<dbReference type="InterPro" id="IPR043128">
    <property type="entry name" value="Rev_trsase/Diguanyl_cyclase"/>
</dbReference>
<feature type="non-terminal residue" evidence="2">
    <location>
        <position position="223"/>
    </location>
</feature>
<dbReference type="CDD" id="cd01650">
    <property type="entry name" value="RT_nLTR_like"/>
    <property type="match status" value="1"/>
</dbReference>
<keyword evidence="3" id="KW-1185">Reference proteome</keyword>
<dbReference type="InterPro" id="IPR000477">
    <property type="entry name" value="RT_dom"/>
</dbReference>
<dbReference type="PANTHER" id="PTHR47027">
    <property type="entry name" value="REVERSE TRANSCRIPTASE DOMAIN-CONTAINING PROTEIN"/>
    <property type="match status" value="1"/>
</dbReference>
<dbReference type="PANTHER" id="PTHR47027:SF20">
    <property type="entry name" value="REVERSE TRANSCRIPTASE-LIKE PROTEIN WITH RNA-DIRECTED DNA POLYMERASE DOMAIN"/>
    <property type="match status" value="1"/>
</dbReference>
<accession>A0A8J4WCJ0</accession>
<evidence type="ECO:0000313" key="2">
    <source>
        <dbReference type="EMBL" id="KAF5394013.1"/>
    </source>
</evidence>
<dbReference type="OrthoDB" id="6275644at2759"/>
<dbReference type="PROSITE" id="PS50878">
    <property type="entry name" value="RT_POL"/>
    <property type="match status" value="1"/>
</dbReference>
<protein>
    <recommendedName>
        <fullName evidence="1">Reverse transcriptase domain-containing protein</fullName>
    </recommendedName>
</protein>
<dbReference type="SUPFAM" id="SSF56672">
    <property type="entry name" value="DNA/RNA polymerases"/>
    <property type="match status" value="1"/>
</dbReference>
<sequence length="223" mass="25083">MLHTVLRLVHDDVRPIAGAFLDISKAFDSVSHDTILRRAKKYGLPPPLIRYLKRLYGDSVTTWEDISVKCKRGVRQGDPLSPSLFITAMDEVLSYARPEIGFSVDDKNTGELAYADDLVLFANSPNELNDKLEGLNARLEQTGMKLNNSKCKSFTILKDGKRKHLVLFPQEYETDNGVVPYVEIDDTVRYLGLNFNWKGGLPVKSTKKVVEMLESVTKAPLKP</sequence>
<organism evidence="2 3">
    <name type="scientific">Paragonimus heterotremus</name>
    <dbReference type="NCBI Taxonomy" id="100268"/>
    <lineage>
        <taxon>Eukaryota</taxon>
        <taxon>Metazoa</taxon>
        <taxon>Spiralia</taxon>
        <taxon>Lophotrochozoa</taxon>
        <taxon>Platyhelminthes</taxon>
        <taxon>Trematoda</taxon>
        <taxon>Digenea</taxon>
        <taxon>Plagiorchiida</taxon>
        <taxon>Troglotremata</taxon>
        <taxon>Troglotrematidae</taxon>
        <taxon>Paragonimus</taxon>
    </lineage>
</organism>